<sequence length="519" mass="59678">MSNRNYNIFFHTHTVSGIVISVVLYVIFFAGSFSFFRDDIASWERGESAVISNEIQLNYDHAIKVLDTAYDLQGRKITISQTHNEKNIAARLEATKDSLATKKARESQFLYLNNTTYKTTTYVDSYNLGEFIYRLHFLAQIPYPVGYYLSGFIALFFLFAIITGVLLHWKKIISNFYVFRPKEKLKTWWTDAHTSLGMLGLPFQFVYAVTGAFFMIKLLIVAPAVQFLYQGDQDQLYKELEYTTGEYEFANKPLTKHFSINEIVAATKNNWNDFDITRVEIQNYGDANMHVLVEGEIQYNKKFTGIGKIVYKIATGEIVAKKDPYTQTTYLDSVKNILYRIHYGDYGGYGLKIISFVLGILSCFVIISGVMIWLVARDKKNVPEKKRRFNEGVVRIYLAICLSMFPVTAMSFIAAKVFYPLGQDNIYSIYFISWLLLSIFFILKKNNRFTNQACLLSGSILGFIIPIANGLTTGNWFWISFGNHQFQLFFVDVFWIVISAVTFYAGFKINCLGAEPTRY</sequence>
<name>A0A1D9P9A0_9FLAO</name>
<evidence type="ECO:0000256" key="1">
    <source>
        <dbReference type="SAM" id="Phobius"/>
    </source>
</evidence>
<protein>
    <recommendedName>
        <fullName evidence="4">Peptidase</fullName>
    </recommendedName>
</protein>
<evidence type="ECO:0008006" key="4">
    <source>
        <dbReference type="Google" id="ProtNLM"/>
    </source>
</evidence>
<dbReference type="EMBL" id="CP017774">
    <property type="protein sequence ID" value="AOZ98874.1"/>
    <property type="molecule type" value="Genomic_DNA"/>
</dbReference>
<proteinExistence type="predicted"/>
<dbReference type="PANTHER" id="PTHR34219:SF3">
    <property type="entry name" value="BLL7967 PROTEIN"/>
    <property type="match status" value="1"/>
</dbReference>
<evidence type="ECO:0000313" key="2">
    <source>
        <dbReference type="EMBL" id="AOZ98874.1"/>
    </source>
</evidence>
<feature type="transmembrane region" description="Helical" evidence="1">
    <location>
        <begin position="485"/>
        <end position="507"/>
    </location>
</feature>
<dbReference type="Proteomes" id="UP000178198">
    <property type="component" value="Chromosome"/>
</dbReference>
<evidence type="ECO:0000313" key="3">
    <source>
        <dbReference type="Proteomes" id="UP000178198"/>
    </source>
</evidence>
<feature type="transmembrane region" description="Helical" evidence="1">
    <location>
        <begin position="12"/>
        <end position="36"/>
    </location>
</feature>
<feature type="transmembrane region" description="Helical" evidence="1">
    <location>
        <begin position="353"/>
        <end position="375"/>
    </location>
</feature>
<dbReference type="AlphaFoldDB" id="A0A1D9P9A0"/>
<organism evidence="2 3">
    <name type="scientific">Flavobacterium commune</name>
    <dbReference type="NCBI Taxonomy" id="1306519"/>
    <lineage>
        <taxon>Bacteria</taxon>
        <taxon>Pseudomonadati</taxon>
        <taxon>Bacteroidota</taxon>
        <taxon>Flavobacteriia</taxon>
        <taxon>Flavobacteriales</taxon>
        <taxon>Flavobacteriaceae</taxon>
        <taxon>Flavobacterium</taxon>
    </lineage>
</organism>
<dbReference type="InterPro" id="IPR005625">
    <property type="entry name" value="PepSY-ass_TM"/>
</dbReference>
<reference evidence="2 3" key="1">
    <citation type="submission" date="2016-10" db="EMBL/GenBank/DDBJ databases">
        <title>Complete Genome Sequence of Flavobacterium sp. PK15.</title>
        <authorList>
            <person name="Ekwe A."/>
            <person name="Kim S.B."/>
        </authorList>
    </citation>
    <scope>NUCLEOTIDE SEQUENCE [LARGE SCALE GENOMIC DNA]</scope>
    <source>
        <strain evidence="2 3">PK15</strain>
    </source>
</reference>
<dbReference type="PANTHER" id="PTHR34219">
    <property type="entry name" value="IRON-REGULATED INNER MEMBRANE PROTEIN-RELATED"/>
    <property type="match status" value="1"/>
</dbReference>
<dbReference type="KEGG" id="fcm:BIW12_05175"/>
<feature type="transmembrane region" description="Helical" evidence="1">
    <location>
        <begin position="425"/>
        <end position="443"/>
    </location>
</feature>
<dbReference type="RefSeq" id="WP_071184122.1">
    <property type="nucleotide sequence ID" value="NZ_CP017774.1"/>
</dbReference>
<feature type="transmembrane region" description="Helical" evidence="1">
    <location>
        <begin position="396"/>
        <end position="419"/>
    </location>
</feature>
<feature type="transmembrane region" description="Helical" evidence="1">
    <location>
        <begin position="205"/>
        <end position="229"/>
    </location>
</feature>
<dbReference type="OrthoDB" id="6307929at2"/>
<feature type="transmembrane region" description="Helical" evidence="1">
    <location>
        <begin position="145"/>
        <end position="167"/>
    </location>
</feature>
<accession>A0A1D9P9A0</accession>
<feature type="transmembrane region" description="Helical" evidence="1">
    <location>
        <begin position="455"/>
        <end position="479"/>
    </location>
</feature>
<keyword evidence="1" id="KW-0812">Transmembrane</keyword>
<gene>
    <name evidence="2" type="ORF">BIW12_05175</name>
</gene>
<dbReference type="Pfam" id="PF03929">
    <property type="entry name" value="PepSY_TM"/>
    <property type="match status" value="1"/>
</dbReference>
<dbReference type="STRING" id="1306519.BIW12_05175"/>
<keyword evidence="3" id="KW-1185">Reference proteome</keyword>
<keyword evidence="1" id="KW-0472">Membrane</keyword>
<keyword evidence="1" id="KW-1133">Transmembrane helix</keyword>